<dbReference type="EMBL" id="BROD01000002">
    <property type="protein sequence ID" value="GKX69007.1"/>
    <property type="molecule type" value="Genomic_DNA"/>
</dbReference>
<evidence type="ECO:0000313" key="2">
    <source>
        <dbReference type="Proteomes" id="UP001058074"/>
    </source>
</evidence>
<proteinExistence type="predicted"/>
<gene>
    <name evidence="1" type="ORF">rsdtw13_42650</name>
</gene>
<accession>A0ACB5RIU9</accession>
<comment type="caution">
    <text evidence="1">The sequence shown here is derived from an EMBL/GenBank/DDBJ whole genome shotgun (WGS) entry which is preliminary data.</text>
</comment>
<protein>
    <submittedName>
        <fullName evidence="1">Uncharacterized protein</fullName>
    </submittedName>
</protein>
<evidence type="ECO:0000313" key="1">
    <source>
        <dbReference type="EMBL" id="GKX69007.1"/>
    </source>
</evidence>
<name>A0ACB5RIU9_9CLOT</name>
<reference evidence="1" key="1">
    <citation type="journal article" date="2025" name="Int. J. Syst. Evol. Microbiol.">
        <title>Inconstantimicrobium mannanitabidum sp. nov., a novel member of the family Clostridiaceae isolated from anoxic soil under the treatment of reductive soil disinfestation.</title>
        <authorList>
            <person name="Ueki A."/>
            <person name="Tonouchi A."/>
            <person name="Honma S."/>
            <person name="Kaku N."/>
            <person name="Ueki K."/>
        </authorList>
    </citation>
    <scope>NUCLEOTIDE SEQUENCE</scope>
    <source>
        <strain evidence="1">TW13</strain>
    </source>
</reference>
<keyword evidence="2" id="KW-1185">Reference proteome</keyword>
<dbReference type="Proteomes" id="UP001058074">
    <property type="component" value="Unassembled WGS sequence"/>
</dbReference>
<organism evidence="1 2">
    <name type="scientific">Inconstantimicrobium mannanitabidum</name>
    <dbReference type="NCBI Taxonomy" id="1604901"/>
    <lineage>
        <taxon>Bacteria</taxon>
        <taxon>Bacillati</taxon>
        <taxon>Bacillota</taxon>
        <taxon>Clostridia</taxon>
        <taxon>Eubacteriales</taxon>
        <taxon>Clostridiaceae</taxon>
        <taxon>Inconstantimicrobium</taxon>
    </lineage>
</organism>
<sequence length="39" mass="4447">MRIMQNILNLQAMSPITGDQVEYWSATSNTCNIRTTETN</sequence>